<accession>K3WQ08</accession>
<keyword evidence="3" id="KW-1185">Reference proteome</keyword>
<evidence type="ECO:0000256" key="1">
    <source>
        <dbReference type="SAM" id="MobiDB-lite"/>
    </source>
</evidence>
<feature type="region of interest" description="Disordered" evidence="1">
    <location>
        <begin position="51"/>
        <end position="79"/>
    </location>
</feature>
<organism evidence="2 3">
    <name type="scientific">Globisporangium ultimum (strain ATCC 200006 / CBS 805.95 / DAOM BR144)</name>
    <name type="common">Pythium ultimum</name>
    <dbReference type="NCBI Taxonomy" id="431595"/>
    <lineage>
        <taxon>Eukaryota</taxon>
        <taxon>Sar</taxon>
        <taxon>Stramenopiles</taxon>
        <taxon>Oomycota</taxon>
        <taxon>Peronosporomycetes</taxon>
        <taxon>Pythiales</taxon>
        <taxon>Pythiaceae</taxon>
        <taxon>Globisporangium</taxon>
    </lineage>
</organism>
<dbReference type="VEuPathDB" id="FungiDB:PYU1_G007035"/>
<dbReference type="AlphaFoldDB" id="K3WQ08"/>
<proteinExistence type="predicted"/>
<sequence>MQNDTNVKEELLNAGDEEYKKQLALLLEKRQQFRHFVPLHPADEPVVRLTDDDKSTHQPVKQEAKLDHGEISKAGDQVASSTVVPKPENVLFSHLKAKTIPKNSYGLVVVSCTFRHLPCLSEKTKDIASALFDSLVDTNFNRFSRRGSRLLLNPSVIEFQDTLKELQSICEKDSSFFLCLSSHGARVVKGVNEGSYVLFSETRLSSEDELLLTAVHEAELAKLIHGKL</sequence>
<reference evidence="3" key="1">
    <citation type="journal article" date="2010" name="Genome Biol.">
        <title>Genome sequence of the necrotrophic plant pathogen Pythium ultimum reveals original pathogenicity mechanisms and effector repertoire.</title>
        <authorList>
            <person name="Levesque C.A."/>
            <person name="Brouwer H."/>
            <person name="Cano L."/>
            <person name="Hamilton J.P."/>
            <person name="Holt C."/>
            <person name="Huitema E."/>
            <person name="Raffaele S."/>
            <person name="Robideau G.P."/>
            <person name="Thines M."/>
            <person name="Win J."/>
            <person name="Zerillo M.M."/>
            <person name="Beakes G.W."/>
            <person name="Boore J.L."/>
            <person name="Busam D."/>
            <person name="Dumas B."/>
            <person name="Ferriera S."/>
            <person name="Fuerstenberg S.I."/>
            <person name="Gachon C.M."/>
            <person name="Gaulin E."/>
            <person name="Govers F."/>
            <person name="Grenville-Briggs L."/>
            <person name="Horner N."/>
            <person name="Hostetler J."/>
            <person name="Jiang R.H."/>
            <person name="Johnson J."/>
            <person name="Krajaejun T."/>
            <person name="Lin H."/>
            <person name="Meijer H.J."/>
            <person name="Moore B."/>
            <person name="Morris P."/>
            <person name="Phuntmart V."/>
            <person name="Puiu D."/>
            <person name="Shetty J."/>
            <person name="Stajich J.E."/>
            <person name="Tripathy S."/>
            <person name="Wawra S."/>
            <person name="van West P."/>
            <person name="Whitty B.R."/>
            <person name="Coutinho P.M."/>
            <person name="Henrissat B."/>
            <person name="Martin F."/>
            <person name="Thomas P.D."/>
            <person name="Tyler B.M."/>
            <person name="De Vries R.P."/>
            <person name="Kamoun S."/>
            <person name="Yandell M."/>
            <person name="Tisserat N."/>
            <person name="Buell C.R."/>
        </authorList>
    </citation>
    <scope>NUCLEOTIDE SEQUENCE</scope>
    <source>
        <strain evidence="3">DAOM:BR144</strain>
    </source>
</reference>
<reference evidence="2" key="3">
    <citation type="submission" date="2015-02" db="UniProtKB">
        <authorList>
            <consortium name="EnsemblProtists"/>
        </authorList>
    </citation>
    <scope>IDENTIFICATION</scope>
    <source>
        <strain evidence="2">DAOM BR144</strain>
    </source>
</reference>
<dbReference type="EnsemblProtists" id="PYU1_T007050">
    <property type="protein sequence ID" value="PYU1_T007050"/>
    <property type="gene ID" value="PYU1_G007035"/>
</dbReference>
<evidence type="ECO:0000313" key="3">
    <source>
        <dbReference type="Proteomes" id="UP000019132"/>
    </source>
</evidence>
<dbReference type="InParanoid" id="K3WQ08"/>
<dbReference type="EMBL" id="GL376560">
    <property type="status" value="NOT_ANNOTATED_CDS"/>
    <property type="molecule type" value="Genomic_DNA"/>
</dbReference>
<evidence type="ECO:0000313" key="2">
    <source>
        <dbReference type="EnsemblProtists" id="PYU1_T007050"/>
    </source>
</evidence>
<dbReference type="Proteomes" id="UP000019132">
    <property type="component" value="Unassembled WGS sequence"/>
</dbReference>
<protein>
    <submittedName>
        <fullName evidence="2">Uncharacterized protein</fullName>
    </submittedName>
</protein>
<reference evidence="3" key="2">
    <citation type="submission" date="2010-04" db="EMBL/GenBank/DDBJ databases">
        <authorList>
            <person name="Buell R."/>
            <person name="Hamilton J."/>
            <person name="Hostetler J."/>
        </authorList>
    </citation>
    <scope>NUCLEOTIDE SEQUENCE [LARGE SCALE GENOMIC DNA]</scope>
    <source>
        <strain evidence="3">DAOM:BR144</strain>
    </source>
</reference>
<feature type="compositionally biased region" description="Basic and acidic residues" evidence="1">
    <location>
        <begin position="51"/>
        <end position="73"/>
    </location>
</feature>
<dbReference type="eggNOG" id="ENOG502RPP9">
    <property type="taxonomic scope" value="Eukaryota"/>
</dbReference>
<dbReference type="HOGENOM" id="CLU_072977_0_0_1"/>
<name>K3WQ08_GLOUD</name>